<sequence>MLQAKDKRTVGPHTQDPAFIFVSLFGRARDEGFFCASKKEGIIF</sequence>
<dbReference type="HOGENOM" id="CLU_3219503_0_0_9"/>
<dbReference type="AlphaFoldDB" id="F8F8M8"/>
<dbReference type="KEGG" id="pms:KNP414_03058"/>
<gene>
    <name evidence="1" type="ordered locus">KNP414_03058</name>
</gene>
<dbReference type="EMBL" id="CP002869">
    <property type="protein sequence ID" value="AEI41616.1"/>
    <property type="molecule type" value="Genomic_DNA"/>
</dbReference>
<reference evidence="2" key="1">
    <citation type="submission" date="2011-06" db="EMBL/GenBank/DDBJ databases">
        <title>Complete genome sequence of Paenibacillus mucilaginosus KNP414.</title>
        <authorList>
            <person name="Wang J."/>
            <person name="Hu S."/>
            <person name="Hu X."/>
            <person name="Zhang B."/>
            <person name="Dong D."/>
            <person name="Zhang S."/>
            <person name="Zhao K."/>
            <person name="Wu D."/>
        </authorList>
    </citation>
    <scope>NUCLEOTIDE SEQUENCE [LARGE SCALE GENOMIC DNA]</scope>
    <source>
        <strain evidence="2">KNP414</strain>
    </source>
</reference>
<dbReference type="Proteomes" id="UP000006620">
    <property type="component" value="Chromosome"/>
</dbReference>
<evidence type="ECO:0000313" key="1">
    <source>
        <dbReference type="EMBL" id="AEI41616.1"/>
    </source>
</evidence>
<organism evidence="1 2">
    <name type="scientific">Paenibacillus mucilaginosus (strain KNP414)</name>
    <dbReference type="NCBI Taxonomy" id="1036673"/>
    <lineage>
        <taxon>Bacteria</taxon>
        <taxon>Bacillati</taxon>
        <taxon>Bacillota</taxon>
        <taxon>Bacilli</taxon>
        <taxon>Bacillales</taxon>
        <taxon>Paenibacillaceae</taxon>
        <taxon>Paenibacillus</taxon>
    </lineage>
</organism>
<proteinExistence type="predicted"/>
<name>F8F8M8_PAEMK</name>
<accession>F8F8M8</accession>
<evidence type="ECO:0000313" key="2">
    <source>
        <dbReference type="Proteomes" id="UP000006620"/>
    </source>
</evidence>
<protein>
    <submittedName>
        <fullName evidence="1">Uncharacterized protein</fullName>
    </submittedName>
</protein>
<reference evidence="1 2" key="2">
    <citation type="journal article" date="2013" name="Genome Announc.">
        <title>Genome Sequence of Growth-Improving Paenibacillus mucilaginosus Strain KNP414.</title>
        <authorList>
            <person name="Lu J.J."/>
            <person name="Wang J.F."/>
            <person name="Hu X.F."/>
        </authorList>
    </citation>
    <scope>NUCLEOTIDE SEQUENCE [LARGE SCALE GENOMIC DNA]</scope>
    <source>
        <strain evidence="1 2">KNP414</strain>
    </source>
</reference>